<dbReference type="Gene3D" id="3.40.630.100">
    <property type="entry name" value="Poly-gamma-glutamate hydrolase, zinc-binding motif"/>
    <property type="match status" value="1"/>
</dbReference>
<gene>
    <name evidence="1" type="ordered locus">SH0380</name>
</gene>
<sequence>MTELFANTTEGKDWVKESSNRNSNVLIIAPHEGNIEKGTTELAKSIADKGNYDYYTFNTIRD</sequence>
<dbReference type="KEGG" id="sha:SH0380"/>
<dbReference type="InterPro" id="IPR038128">
    <property type="entry name" value="Gamma_PGA_hydro_sf"/>
</dbReference>
<dbReference type="Proteomes" id="UP000000543">
    <property type="component" value="Chromosome"/>
</dbReference>
<evidence type="ECO:0000313" key="2">
    <source>
        <dbReference type="Proteomes" id="UP000000543"/>
    </source>
</evidence>
<organism evidence="1 2">
    <name type="scientific">Staphylococcus haemolyticus (strain JCSC1435)</name>
    <dbReference type="NCBI Taxonomy" id="279808"/>
    <lineage>
        <taxon>Bacteria</taxon>
        <taxon>Bacillati</taxon>
        <taxon>Bacillota</taxon>
        <taxon>Bacilli</taxon>
        <taxon>Bacillales</taxon>
        <taxon>Staphylococcaceae</taxon>
        <taxon>Staphylococcus</taxon>
    </lineage>
</organism>
<protein>
    <submittedName>
        <fullName evidence="1">Uncharacterized protein</fullName>
    </submittedName>
</protein>
<evidence type="ECO:0000313" key="1">
    <source>
        <dbReference type="EMBL" id="BAE03689.1"/>
    </source>
</evidence>
<dbReference type="Pfam" id="PF05908">
    <property type="entry name" value="Gamma_PGA_hydro"/>
    <property type="match status" value="1"/>
</dbReference>
<dbReference type="EMBL" id="AP006716">
    <property type="protein sequence ID" value="BAE03689.1"/>
    <property type="molecule type" value="Genomic_DNA"/>
</dbReference>
<reference evidence="1 2" key="1">
    <citation type="journal article" date="2005" name="J. Bacteriol.">
        <title>Whole-genome sequencing of Staphylococcus haemolyticus uncovers the extreme plasticity of its genome and the evolution of human-colonizing staphylococcal species.</title>
        <authorList>
            <person name="Takeuchi F."/>
            <person name="Watanabe S."/>
            <person name="Baba T."/>
            <person name="Yuzawa H."/>
            <person name="Ito T."/>
            <person name="Morimoto Y."/>
            <person name="Kuroda M."/>
            <person name="Cui L."/>
            <person name="Takahashi M."/>
            <person name="Ankai A."/>
            <person name="Baba S."/>
            <person name="Fukui S."/>
            <person name="Lee J.C."/>
            <person name="Hiramatsu K."/>
        </authorList>
    </citation>
    <scope>NUCLEOTIDE SEQUENCE [LARGE SCALE GENOMIC DNA]</scope>
    <source>
        <strain evidence="1 2">JCSC1435</strain>
    </source>
</reference>
<accession>Q4L9I6</accession>
<proteinExistence type="predicted"/>
<dbReference type="HOGENOM" id="CLU_2902055_0_0_9"/>
<dbReference type="OrthoDB" id="7721587at2"/>
<dbReference type="InterPro" id="IPR008585">
    <property type="entry name" value="Gamma_PGA_hydro"/>
</dbReference>
<name>Q4L9I6_STAHJ</name>
<dbReference type="AlphaFoldDB" id="Q4L9I6"/>